<evidence type="ECO:0000313" key="2">
    <source>
        <dbReference type="EMBL" id="SBV37874.1"/>
    </source>
</evidence>
<evidence type="ECO:0000256" key="1">
    <source>
        <dbReference type="SAM" id="MobiDB-lite"/>
    </source>
</evidence>
<feature type="region of interest" description="Disordered" evidence="1">
    <location>
        <begin position="61"/>
        <end position="97"/>
    </location>
</feature>
<gene>
    <name evidence="2" type="ORF">STPYR_12817</name>
</gene>
<dbReference type="EMBL" id="FLTS01000001">
    <property type="protein sequence ID" value="SBV37874.1"/>
    <property type="molecule type" value="Genomic_DNA"/>
</dbReference>
<proteinExistence type="predicted"/>
<name>A0A1Y5QCH0_9GAMM</name>
<sequence>MLVQRNVAQRKHGRTRADAAMPPRSPALLAEQGDGAQLASLRHVRLFAPCPTAVLGSLYGREVKNKRQQQLQKQQQQPPPQPPMRKQGGKAGIPRDSTCCAFITPSIAEEHP</sequence>
<dbReference type="AlphaFoldDB" id="A0A1Y5QCH0"/>
<feature type="region of interest" description="Disordered" evidence="1">
    <location>
        <begin position="1"/>
        <end position="24"/>
    </location>
</feature>
<accession>A0A1Y5QCH0</accession>
<organism evidence="2">
    <name type="scientific">uncultured Stenotrophomonas sp</name>
    <dbReference type="NCBI Taxonomy" id="165438"/>
    <lineage>
        <taxon>Bacteria</taxon>
        <taxon>Pseudomonadati</taxon>
        <taxon>Pseudomonadota</taxon>
        <taxon>Gammaproteobacteria</taxon>
        <taxon>Lysobacterales</taxon>
        <taxon>Lysobacteraceae</taxon>
        <taxon>Stenotrophomonas</taxon>
        <taxon>environmental samples</taxon>
    </lineage>
</organism>
<reference evidence="2" key="1">
    <citation type="submission" date="2016-03" db="EMBL/GenBank/DDBJ databases">
        <authorList>
            <person name="Ploux O."/>
        </authorList>
    </citation>
    <scope>NUCLEOTIDE SEQUENCE</scope>
    <source>
        <strain evidence="2">UC10</strain>
    </source>
</reference>
<protein>
    <submittedName>
        <fullName evidence="2">Uncharacterized protein</fullName>
    </submittedName>
</protein>